<dbReference type="RefSeq" id="WP_264850392.1">
    <property type="nucleotide sequence ID" value="NZ_BRXR01000001.1"/>
</dbReference>
<protein>
    <recommendedName>
        <fullName evidence="2">Stage 0 sporulation protein A homolog</fullName>
    </recommendedName>
</protein>
<feature type="modified residue" description="4-aspartylphosphate" evidence="10">
    <location>
        <position position="55"/>
    </location>
</feature>
<dbReference type="Proteomes" id="UP001208567">
    <property type="component" value="Unassembled WGS sequence"/>
</dbReference>
<dbReference type="PANTHER" id="PTHR42713:SF3">
    <property type="entry name" value="TRANSCRIPTIONAL REGULATORY PROTEIN HPTR"/>
    <property type="match status" value="1"/>
</dbReference>
<evidence type="ECO:0000259" key="12">
    <source>
        <dbReference type="PROSITE" id="PS50110"/>
    </source>
</evidence>
<dbReference type="CDD" id="cd17536">
    <property type="entry name" value="REC_YesN-like"/>
    <property type="match status" value="1"/>
</dbReference>
<keyword evidence="8" id="KW-0804">Transcription</keyword>
<dbReference type="InterPro" id="IPR051552">
    <property type="entry name" value="HptR"/>
</dbReference>
<evidence type="ECO:0000256" key="5">
    <source>
        <dbReference type="ARBA" id="ARBA00023012"/>
    </source>
</evidence>
<dbReference type="InterPro" id="IPR009057">
    <property type="entry name" value="Homeodomain-like_sf"/>
</dbReference>
<dbReference type="EMBL" id="BRXR01000001">
    <property type="protein sequence ID" value="GLC31108.1"/>
    <property type="molecule type" value="Genomic_DNA"/>
</dbReference>
<dbReference type="InterPro" id="IPR011006">
    <property type="entry name" value="CheY-like_superfamily"/>
</dbReference>
<comment type="caution">
    <text evidence="13">The sequence shown here is derived from an EMBL/GenBank/DDBJ whole genome shotgun (WGS) entry which is preliminary data.</text>
</comment>
<dbReference type="Gene3D" id="1.10.10.60">
    <property type="entry name" value="Homeodomain-like"/>
    <property type="match status" value="2"/>
</dbReference>
<keyword evidence="6" id="KW-0805">Transcription regulation</keyword>
<keyword evidence="7" id="KW-0238">DNA-binding</keyword>
<evidence type="ECO:0000256" key="2">
    <source>
        <dbReference type="ARBA" id="ARBA00018672"/>
    </source>
</evidence>
<keyword evidence="5" id="KW-0902">Two-component regulatory system</keyword>
<dbReference type="SMART" id="SM00342">
    <property type="entry name" value="HTH_ARAC"/>
    <property type="match status" value="1"/>
</dbReference>
<keyword evidence="3" id="KW-0963">Cytoplasm</keyword>
<comment type="function">
    <text evidence="9">May play the central regulatory role in sporulation. It may be an element of the effector pathway responsible for the activation of sporulation genes in response to nutritional stress. Spo0A may act in concert with spo0H (a sigma factor) to control the expression of some genes that are critical to the sporulation process.</text>
</comment>
<sequence length="547" mass="62673">MYKLILVDDEQEVREGILKKVEWEKYGFDIVGQAENGREALEIAERTDPDVVITDIKMPFMDGIRLSEELSRRFPTTKVIILTGFDEFEYAQKAVKLNVVEYVLKPVSANELVEILSRVKLLIDEEKARKEDINTLKEYYVKSLPILREKFMTTLITNKLHRSEIMEKAQSYNLDLNGNGFMVSVVSLDYNLSAEDGEHKGLNEGSGVPNEMELIKVSALNLCSEIAAKNELGIVFLQDDKIVIIAVSKQDSAEQFAVNTVNTLEEIRTSAEKYLKSTVTIGIGTFCTEVNELSSSYKAALSALDYRIVLGNNRTIWIADIEPQAVEKITFDELKERALMSSIKVGTEAEIGETIDNLFKEVIEIKASIKDYQIYLLEILTTITKIAKNSNVDMDDIFGNNYNFFVELYKFNDINEVKSWVKDIALKLSNYITKDRQDTVKLIVRQAKDYAKENYNDSEITINKICEHLHISPTYFSLIFKRETKTTFINYLTKIRMEAAKELLRTTDKKTFEIAEKVGYSEPNYFSYSFKKNFGISPSEYRNSHKV</sequence>
<dbReference type="InterPro" id="IPR041522">
    <property type="entry name" value="CdaR_GGDEF"/>
</dbReference>
<dbReference type="Pfam" id="PF00072">
    <property type="entry name" value="Response_reg"/>
    <property type="match status" value="1"/>
</dbReference>
<organism evidence="13 14">
    <name type="scientific">Clostridium omnivorum</name>
    <dbReference type="NCBI Taxonomy" id="1604902"/>
    <lineage>
        <taxon>Bacteria</taxon>
        <taxon>Bacillati</taxon>
        <taxon>Bacillota</taxon>
        <taxon>Clostridia</taxon>
        <taxon>Eubacteriales</taxon>
        <taxon>Clostridiaceae</taxon>
        <taxon>Clostridium</taxon>
    </lineage>
</organism>
<evidence type="ECO:0000256" key="4">
    <source>
        <dbReference type="ARBA" id="ARBA00022553"/>
    </source>
</evidence>
<dbReference type="InterPro" id="IPR001789">
    <property type="entry name" value="Sig_transdc_resp-reg_receiver"/>
</dbReference>
<evidence type="ECO:0000256" key="8">
    <source>
        <dbReference type="ARBA" id="ARBA00023163"/>
    </source>
</evidence>
<evidence type="ECO:0000256" key="7">
    <source>
        <dbReference type="ARBA" id="ARBA00023125"/>
    </source>
</evidence>
<comment type="subcellular location">
    <subcellularLocation>
        <location evidence="1">Cytoplasm</location>
    </subcellularLocation>
</comment>
<reference evidence="13 14" key="1">
    <citation type="journal article" date="2024" name="Int. J. Syst. Evol. Microbiol.">
        <title>Clostridium omnivorum sp. nov., isolated from anoxic soil under the treatment of reductive soil disinfestation.</title>
        <authorList>
            <person name="Ueki A."/>
            <person name="Tonouchi A."/>
            <person name="Kaku N."/>
            <person name="Honma S."/>
            <person name="Ueki K."/>
        </authorList>
    </citation>
    <scope>NUCLEOTIDE SEQUENCE [LARGE SCALE GENOMIC DNA]</scope>
    <source>
        <strain evidence="13 14">E14</strain>
    </source>
</reference>
<evidence type="ECO:0000256" key="1">
    <source>
        <dbReference type="ARBA" id="ARBA00004496"/>
    </source>
</evidence>
<proteinExistence type="predicted"/>
<dbReference type="SMART" id="SM00448">
    <property type="entry name" value="REC"/>
    <property type="match status" value="1"/>
</dbReference>
<accession>A0ABQ5N791</accession>
<evidence type="ECO:0000313" key="14">
    <source>
        <dbReference type="Proteomes" id="UP001208567"/>
    </source>
</evidence>
<evidence type="ECO:0000313" key="13">
    <source>
        <dbReference type="EMBL" id="GLC31108.1"/>
    </source>
</evidence>
<dbReference type="PANTHER" id="PTHR42713">
    <property type="entry name" value="HISTIDINE KINASE-RELATED"/>
    <property type="match status" value="1"/>
</dbReference>
<dbReference type="InterPro" id="IPR018060">
    <property type="entry name" value="HTH_AraC"/>
</dbReference>
<feature type="domain" description="Response regulatory" evidence="12">
    <location>
        <begin position="3"/>
        <end position="120"/>
    </location>
</feature>
<feature type="domain" description="HTH araC/xylS-type" evidence="11">
    <location>
        <begin position="445"/>
        <end position="544"/>
    </location>
</feature>
<dbReference type="Pfam" id="PF17853">
    <property type="entry name" value="GGDEF_2"/>
    <property type="match status" value="1"/>
</dbReference>
<dbReference type="PROSITE" id="PS01124">
    <property type="entry name" value="HTH_ARAC_FAMILY_2"/>
    <property type="match status" value="1"/>
</dbReference>
<dbReference type="InterPro" id="IPR020449">
    <property type="entry name" value="Tscrpt_reg_AraC-type_HTH"/>
</dbReference>
<dbReference type="Gene3D" id="3.40.50.2300">
    <property type="match status" value="1"/>
</dbReference>
<name>A0ABQ5N791_9CLOT</name>
<evidence type="ECO:0000259" key="11">
    <source>
        <dbReference type="PROSITE" id="PS01124"/>
    </source>
</evidence>
<keyword evidence="4 10" id="KW-0597">Phosphoprotein</keyword>
<evidence type="ECO:0000256" key="3">
    <source>
        <dbReference type="ARBA" id="ARBA00022490"/>
    </source>
</evidence>
<dbReference type="PRINTS" id="PR00032">
    <property type="entry name" value="HTHARAC"/>
</dbReference>
<gene>
    <name evidence="13" type="ORF">bsdE14_25180</name>
</gene>
<evidence type="ECO:0000256" key="9">
    <source>
        <dbReference type="ARBA" id="ARBA00024867"/>
    </source>
</evidence>
<dbReference type="PROSITE" id="PS50110">
    <property type="entry name" value="RESPONSE_REGULATORY"/>
    <property type="match status" value="1"/>
</dbReference>
<evidence type="ECO:0000256" key="10">
    <source>
        <dbReference type="PROSITE-ProRule" id="PRU00169"/>
    </source>
</evidence>
<dbReference type="SUPFAM" id="SSF52172">
    <property type="entry name" value="CheY-like"/>
    <property type="match status" value="1"/>
</dbReference>
<dbReference type="SUPFAM" id="SSF46689">
    <property type="entry name" value="Homeodomain-like"/>
    <property type="match status" value="2"/>
</dbReference>
<evidence type="ECO:0000256" key="6">
    <source>
        <dbReference type="ARBA" id="ARBA00023015"/>
    </source>
</evidence>
<keyword evidence="14" id="KW-1185">Reference proteome</keyword>
<dbReference type="Pfam" id="PF12833">
    <property type="entry name" value="HTH_18"/>
    <property type="match status" value="1"/>
</dbReference>